<proteinExistence type="predicted"/>
<feature type="region of interest" description="Disordered" evidence="1">
    <location>
        <begin position="131"/>
        <end position="150"/>
    </location>
</feature>
<feature type="compositionally biased region" description="Basic and acidic residues" evidence="1">
    <location>
        <begin position="179"/>
        <end position="207"/>
    </location>
</feature>
<dbReference type="EMBL" id="CP060775">
    <property type="protein sequence ID" value="QQK43023.1"/>
    <property type="molecule type" value="Genomic_DNA"/>
</dbReference>
<dbReference type="VEuPathDB" id="FungiDB:PDIP_54190"/>
<accession>A0A7T6XKW1</accession>
<feature type="region of interest" description="Disordered" evidence="1">
    <location>
        <begin position="177"/>
        <end position="207"/>
    </location>
</feature>
<feature type="region of interest" description="Disordered" evidence="1">
    <location>
        <begin position="50"/>
        <end position="70"/>
    </location>
</feature>
<dbReference type="GeneID" id="26233735"/>
<sequence>MGLGDEERSKLHLEEMLDQFPKEFSNYLRKSSGGAEAQFEKALKKTKVSTVTTKTASRSQGEPRVPKDSYRGNLIGRRAHVDTTDVNVPNLTSQSWLFPSSPMVNFEFCMGISTTADSKWPIRKHSTSKQRAMSKLMDNPTPLPTVEGDEEDECRDLGKEELQHREDGEDWCLRGLGSELDKPGDSTKADHDLRSREPEFNEENRIDREEEVLIEKWERQGPRDVCTPLWLANDRKCRHRHL</sequence>
<name>A0A7T6XKW1_PENDI</name>
<organism evidence="2 3">
    <name type="scientific">Penicillium digitatum</name>
    <name type="common">Green mold</name>
    <dbReference type="NCBI Taxonomy" id="36651"/>
    <lineage>
        <taxon>Eukaryota</taxon>
        <taxon>Fungi</taxon>
        <taxon>Dikarya</taxon>
        <taxon>Ascomycota</taxon>
        <taxon>Pezizomycotina</taxon>
        <taxon>Eurotiomycetes</taxon>
        <taxon>Eurotiomycetidae</taxon>
        <taxon>Eurotiales</taxon>
        <taxon>Aspergillaceae</taxon>
        <taxon>Penicillium</taxon>
    </lineage>
</organism>
<dbReference type="RefSeq" id="XP_065956575.1">
    <property type="nucleotide sequence ID" value="XM_066101492.1"/>
</dbReference>
<evidence type="ECO:0000256" key="1">
    <source>
        <dbReference type="SAM" id="MobiDB-lite"/>
    </source>
</evidence>
<protein>
    <submittedName>
        <fullName evidence="2">Uncharacterized protein</fullName>
    </submittedName>
</protein>
<gene>
    <name evidence="2" type="ORF">Pdw03_6924</name>
</gene>
<dbReference type="AlphaFoldDB" id="A0A7T6XKW1"/>
<evidence type="ECO:0000313" key="3">
    <source>
        <dbReference type="Proteomes" id="UP000595662"/>
    </source>
</evidence>
<dbReference type="Proteomes" id="UP000595662">
    <property type="component" value="Chromosome 2"/>
</dbReference>
<evidence type="ECO:0000313" key="2">
    <source>
        <dbReference type="EMBL" id="QQK43023.1"/>
    </source>
</evidence>
<reference evidence="2 3" key="1">
    <citation type="submission" date="2020-08" db="EMBL/GenBank/DDBJ databases">
        <title>The completed genome sequence of the pathogenic ascomycete fungus Penicillium digitatum.</title>
        <authorList>
            <person name="Wang M."/>
        </authorList>
    </citation>
    <scope>NUCLEOTIDE SEQUENCE [LARGE SCALE GENOMIC DNA]</scope>
    <source>
        <strain evidence="2 3">PdW03</strain>
    </source>
</reference>